<evidence type="ECO:0000313" key="2">
    <source>
        <dbReference type="EMBL" id="KAF4129118.1"/>
    </source>
</evidence>
<sequence>MSGGVKSSGQQQVKVSAKTSTEQLEQAEAETWPVAYLSDRKDTAKGTKYQVVWRKPDGYKGTESWDPTWEPKDSLKEDSIG</sequence>
<proteinExistence type="predicted"/>
<comment type="caution">
    <text evidence="2">The sequence shown here is derived from an EMBL/GenBank/DDBJ whole genome shotgun (WGS) entry which is preliminary data.</text>
</comment>
<dbReference type="EMBL" id="JAACNO010002989">
    <property type="protein sequence ID" value="KAF4129118.1"/>
    <property type="molecule type" value="Genomic_DNA"/>
</dbReference>
<accession>A0A8S9TT19</accession>
<feature type="compositionally biased region" description="Polar residues" evidence="1">
    <location>
        <begin position="1"/>
        <end position="24"/>
    </location>
</feature>
<protein>
    <submittedName>
        <fullName evidence="2">Uncharacterized protein</fullName>
    </submittedName>
</protein>
<dbReference type="Proteomes" id="UP000704712">
    <property type="component" value="Unassembled WGS sequence"/>
</dbReference>
<dbReference type="AlphaFoldDB" id="A0A8S9TT19"/>
<feature type="region of interest" description="Disordered" evidence="1">
    <location>
        <begin position="1"/>
        <end position="27"/>
    </location>
</feature>
<feature type="compositionally biased region" description="Basic and acidic residues" evidence="1">
    <location>
        <begin position="69"/>
        <end position="81"/>
    </location>
</feature>
<evidence type="ECO:0000313" key="3">
    <source>
        <dbReference type="EMBL" id="KAF4134135.1"/>
    </source>
</evidence>
<feature type="region of interest" description="Disordered" evidence="1">
    <location>
        <begin position="57"/>
        <end position="81"/>
    </location>
</feature>
<name>A0A8S9TT19_PHYIN</name>
<organism evidence="2 4">
    <name type="scientific">Phytophthora infestans</name>
    <name type="common">Potato late blight agent</name>
    <name type="synonym">Botrytis infestans</name>
    <dbReference type="NCBI Taxonomy" id="4787"/>
    <lineage>
        <taxon>Eukaryota</taxon>
        <taxon>Sar</taxon>
        <taxon>Stramenopiles</taxon>
        <taxon>Oomycota</taxon>
        <taxon>Peronosporomycetes</taxon>
        <taxon>Peronosporales</taxon>
        <taxon>Peronosporaceae</taxon>
        <taxon>Phytophthora</taxon>
    </lineage>
</organism>
<reference evidence="2" key="1">
    <citation type="submission" date="2020-03" db="EMBL/GenBank/DDBJ databases">
        <title>Hybrid Assembly of Korean Phytophthora infestans isolates.</title>
        <authorList>
            <person name="Prokchorchik M."/>
            <person name="Lee Y."/>
            <person name="Seo J."/>
            <person name="Cho J.-H."/>
            <person name="Park Y.-E."/>
            <person name="Jang D.-C."/>
            <person name="Im J.-S."/>
            <person name="Choi J.-G."/>
            <person name="Park H.-J."/>
            <person name="Lee G.-B."/>
            <person name="Lee Y.-G."/>
            <person name="Hong S.-Y."/>
            <person name="Cho K."/>
            <person name="Sohn K.H."/>
        </authorList>
    </citation>
    <scope>NUCLEOTIDE SEQUENCE</scope>
    <source>
        <strain evidence="2">KR_2_A2</strain>
    </source>
</reference>
<evidence type="ECO:0000313" key="4">
    <source>
        <dbReference type="Proteomes" id="UP000704712"/>
    </source>
</evidence>
<dbReference type="EMBL" id="JAACNO010002334">
    <property type="protein sequence ID" value="KAF4134135.1"/>
    <property type="molecule type" value="Genomic_DNA"/>
</dbReference>
<evidence type="ECO:0000256" key="1">
    <source>
        <dbReference type="SAM" id="MobiDB-lite"/>
    </source>
</evidence>
<gene>
    <name evidence="3" type="ORF">GN958_ATG16676</name>
    <name evidence="2" type="ORF">GN958_ATG21673</name>
</gene>